<keyword evidence="3" id="KW-1185">Reference proteome</keyword>
<evidence type="ECO:0000256" key="1">
    <source>
        <dbReference type="SAM" id="MobiDB-lite"/>
    </source>
</evidence>
<feature type="region of interest" description="Disordered" evidence="1">
    <location>
        <begin position="35"/>
        <end position="79"/>
    </location>
</feature>
<proteinExistence type="predicted"/>
<organism evidence="2 3">
    <name type="scientific">Streptomyces nigra</name>
    <dbReference type="NCBI Taxonomy" id="1827580"/>
    <lineage>
        <taxon>Bacteria</taxon>
        <taxon>Bacillati</taxon>
        <taxon>Actinomycetota</taxon>
        <taxon>Actinomycetes</taxon>
        <taxon>Kitasatosporales</taxon>
        <taxon>Streptomycetaceae</taxon>
        <taxon>Streptomyces</taxon>
    </lineage>
</organism>
<dbReference type="Proteomes" id="UP001622690">
    <property type="component" value="Chromosome"/>
</dbReference>
<dbReference type="RefSeq" id="WP_406262227.1">
    <property type="nucleotide sequence ID" value="NZ_CP108125.1"/>
</dbReference>
<evidence type="ECO:0008006" key="4">
    <source>
        <dbReference type="Google" id="ProtNLM"/>
    </source>
</evidence>
<evidence type="ECO:0000313" key="3">
    <source>
        <dbReference type="Proteomes" id="UP001622690"/>
    </source>
</evidence>
<sequence length="103" mass="11611">MEYSSGRRSTRRLDYGGDRQANAALHRIVFTRLRHDPRTQALRTPYPGRQDPTRGHPMPQTTQPGRSSTWSDQCPAPPRYRGVRERRLLLGAASGDVTAGVVR</sequence>
<name>A0ABZ1J6C0_9ACTN</name>
<reference evidence="2 3" key="1">
    <citation type="submission" date="2022-10" db="EMBL/GenBank/DDBJ databases">
        <title>The complete genomes of actinobacterial strains from the NBC collection.</title>
        <authorList>
            <person name="Joergensen T.S."/>
            <person name="Alvarez Arevalo M."/>
            <person name="Sterndorff E.B."/>
            <person name="Faurdal D."/>
            <person name="Vuksanovic O."/>
            <person name="Mourched A.-S."/>
            <person name="Charusanti P."/>
            <person name="Shaw S."/>
            <person name="Blin K."/>
            <person name="Weber T."/>
        </authorList>
    </citation>
    <scope>NUCLEOTIDE SEQUENCE [LARGE SCALE GENOMIC DNA]</scope>
    <source>
        <strain evidence="2 3">NBC_00206</strain>
    </source>
</reference>
<protein>
    <recommendedName>
        <fullName evidence="4">Transposase</fullName>
    </recommendedName>
</protein>
<feature type="compositionally biased region" description="Polar residues" evidence="1">
    <location>
        <begin position="59"/>
        <end position="72"/>
    </location>
</feature>
<dbReference type="EMBL" id="CP108125">
    <property type="protein sequence ID" value="WTO87708.1"/>
    <property type="molecule type" value="Genomic_DNA"/>
</dbReference>
<evidence type="ECO:0000313" key="2">
    <source>
        <dbReference type="EMBL" id="WTO87708.1"/>
    </source>
</evidence>
<accession>A0ABZ1J6C0</accession>
<gene>
    <name evidence="2" type="ORF">OHU27_27625</name>
</gene>